<dbReference type="KEGG" id="pnd:Pla175_47500"/>
<protein>
    <recommendedName>
        <fullName evidence="3">Carboxypeptidase regulatory-like domain-containing protein</fullName>
    </recommendedName>
</protein>
<evidence type="ECO:0008006" key="3">
    <source>
        <dbReference type="Google" id="ProtNLM"/>
    </source>
</evidence>
<proteinExistence type="predicted"/>
<dbReference type="Proteomes" id="UP000317429">
    <property type="component" value="Chromosome"/>
</dbReference>
<keyword evidence="2" id="KW-1185">Reference proteome</keyword>
<name>A0A518DIM0_9BACT</name>
<dbReference type="OrthoDB" id="287810at2"/>
<dbReference type="RefSeq" id="WP_145291340.1">
    <property type="nucleotide sequence ID" value="NZ_CP036291.1"/>
</dbReference>
<organism evidence="1 2">
    <name type="scientific">Pirellulimonas nuda</name>
    <dbReference type="NCBI Taxonomy" id="2528009"/>
    <lineage>
        <taxon>Bacteria</taxon>
        <taxon>Pseudomonadati</taxon>
        <taxon>Planctomycetota</taxon>
        <taxon>Planctomycetia</taxon>
        <taxon>Pirellulales</taxon>
        <taxon>Lacipirellulaceae</taxon>
        <taxon>Pirellulimonas</taxon>
    </lineage>
</organism>
<dbReference type="EMBL" id="CP036291">
    <property type="protein sequence ID" value="QDU91329.1"/>
    <property type="molecule type" value="Genomic_DNA"/>
</dbReference>
<sequence>MANFNRRLFCVATLATLVGCGGGPDYPIAPVHGVVSIDGKPLEGGRLMFAPVAAPGALKSGKPGFADIDADGSYAVGTYADQDGAVVGEHWVSLINLDPKSPAGQRIKAERVTVPNRVTVVDGQDNQIVIELTTQQIKQHGQFK</sequence>
<gene>
    <name evidence="1" type="ORF">Pla175_47500</name>
</gene>
<accession>A0A518DIM0</accession>
<evidence type="ECO:0000313" key="1">
    <source>
        <dbReference type="EMBL" id="QDU91329.1"/>
    </source>
</evidence>
<dbReference type="AlphaFoldDB" id="A0A518DIM0"/>
<reference evidence="1 2" key="1">
    <citation type="submission" date="2019-02" db="EMBL/GenBank/DDBJ databases">
        <title>Deep-cultivation of Planctomycetes and their phenomic and genomic characterization uncovers novel biology.</title>
        <authorList>
            <person name="Wiegand S."/>
            <person name="Jogler M."/>
            <person name="Boedeker C."/>
            <person name="Pinto D."/>
            <person name="Vollmers J."/>
            <person name="Rivas-Marin E."/>
            <person name="Kohn T."/>
            <person name="Peeters S.H."/>
            <person name="Heuer A."/>
            <person name="Rast P."/>
            <person name="Oberbeckmann S."/>
            <person name="Bunk B."/>
            <person name="Jeske O."/>
            <person name="Meyerdierks A."/>
            <person name="Storesund J.E."/>
            <person name="Kallscheuer N."/>
            <person name="Luecker S."/>
            <person name="Lage O.M."/>
            <person name="Pohl T."/>
            <person name="Merkel B.J."/>
            <person name="Hornburger P."/>
            <person name="Mueller R.-W."/>
            <person name="Bruemmer F."/>
            <person name="Labrenz M."/>
            <person name="Spormann A.M."/>
            <person name="Op den Camp H."/>
            <person name="Overmann J."/>
            <person name="Amann R."/>
            <person name="Jetten M.S.M."/>
            <person name="Mascher T."/>
            <person name="Medema M.H."/>
            <person name="Devos D.P."/>
            <person name="Kaster A.-K."/>
            <person name="Ovreas L."/>
            <person name="Rohde M."/>
            <person name="Galperin M.Y."/>
            <person name="Jogler C."/>
        </authorList>
    </citation>
    <scope>NUCLEOTIDE SEQUENCE [LARGE SCALE GENOMIC DNA]</scope>
    <source>
        <strain evidence="1 2">Pla175</strain>
    </source>
</reference>
<dbReference type="PROSITE" id="PS51257">
    <property type="entry name" value="PROKAR_LIPOPROTEIN"/>
    <property type="match status" value="1"/>
</dbReference>
<evidence type="ECO:0000313" key="2">
    <source>
        <dbReference type="Proteomes" id="UP000317429"/>
    </source>
</evidence>